<accession>A0A6L5JXK1</accession>
<evidence type="ECO:0000313" key="3">
    <source>
        <dbReference type="Proteomes" id="UP000480275"/>
    </source>
</evidence>
<dbReference type="EMBL" id="WIXJ01000005">
    <property type="protein sequence ID" value="MQY51796.1"/>
    <property type="molecule type" value="Genomic_DNA"/>
</dbReference>
<dbReference type="InterPro" id="IPR014991">
    <property type="entry name" value="DUF1840"/>
</dbReference>
<protein>
    <submittedName>
        <fullName evidence="2">DUF1840 family protein</fullName>
    </submittedName>
</protein>
<evidence type="ECO:0000256" key="1">
    <source>
        <dbReference type="SAM" id="MobiDB-lite"/>
    </source>
</evidence>
<proteinExistence type="predicted"/>
<dbReference type="Proteomes" id="UP000480275">
    <property type="component" value="Unassembled WGS sequence"/>
</dbReference>
<sequence length="110" mass="11921">MLVKFHSNVAGELFMFAPVARALLDILGKRADARGVITAEQLRPAIERLQQAVAAGGERPLPAGDGATRTPDDAPAPSVSLAQRAFPLIDLMQRTLREDGFILWQAPQDF</sequence>
<reference evidence="2 3" key="1">
    <citation type="submission" date="2019-10" db="EMBL/GenBank/DDBJ databases">
        <title>Whole-genome sequence of the purple nonsulfur photosynthetic bacterium Rhodocyclus tenuis.</title>
        <authorList>
            <person name="Kyndt J.A."/>
            <person name="Meyer T.E."/>
        </authorList>
    </citation>
    <scope>NUCLEOTIDE SEQUENCE [LARGE SCALE GENOMIC DNA]</scope>
    <source>
        <strain evidence="2 3">DSM 110</strain>
    </source>
</reference>
<gene>
    <name evidence="2" type="ORF">GHK24_08415</name>
</gene>
<feature type="region of interest" description="Disordered" evidence="1">
    <location>
        <begin position="57"/>
        <end position="77"/>
    </location>
</feature>
<evidence type="ECO:0000313" key="2">
    <source>
        <dbReference type="EMBL" id="MQY51796.1"/>
    </source>
</evidence>
<dbReference type="AlphaFoldDB" id="A0A6L5JXK1"/>
<name>A0A6L5JXK1_RHOTE</name>
<organism evidence="2 3">
    <name type="scientific">Rhodocyclus tenuis</name>
    <name type="common">Rhodospirillum tenue</name>
    <dbReference type="NCBI Taxonomy" id="1066"/>
    <lineage>
        <taxon>Bacteria</taxon>
        <taxon>Pseudomonadati</taxon>
        <taxon>Pseudomonadota</taxon>
        <taxon>Betaproteobacteria</taxon>
        <taxon>Rhodocyclales</taxon>
        <taxon>Rhodocyclaceae</taxon>
        <taxon>Rhodocyclus</taxon>
    </lineage>
</organism>
<dbReference type="Pfam" id="PF08895">
    <property type="entry name" value="DUF1840"/>
    <property type="match status" value="1"/>
</dbReference>
<dbReference type="OrthoDB" id="5296629at2"/>
<comment type="caution">
    <text evidence="2">The sequence shown here is derived from an EMBL/GenBank/DDBJ whole genome shotgun (WGS) entry which is preliminary data.</text>
</comment>